<reference evidence="2 3" key="1">
    <citation type="submission" date="2020-09" db="EMBL/GenBank/DDBJ databases">
        <title>De no assembly of potato wild relative species, Solanum commersonii.</title>
        <authorList>
            <person name="Cho K."/>
        </authorList>
    </citation>
    <scope>NUCLEOTIDE SEQUENCE [LARGE SCALE GENOMIC DNA]</scope>
    <source>
        <strain evidence="2">LZ3.2</strain>
        <tissue evidence="2">Leaf</tissue>
    </source>
</reference>
<name>A0A9J5Y7E8_SOLCO</name>
<accession>A0A9J5Y7E8</accession>
<proteinExistence type="predicted"/>
<comment type="caution">
    <text evidence="2">The sequence shown here is derived from an EMBL/GenBank/DDBJ whole genome shotgun (WGS) entry which is preliminary data.</text>
</comment>
<organism evidence="2 3">
    <name type="scientific">Solanum commersonii</name>
    <name type="common">Commerson's wild potato</name>
    <name type="synonym">Commerson's nightshade</name>
    <dbReference type="NCBI Taxonomy" id="4109"/>
    <lineage>
        <taxon>Eukaryota</taxon>
        <taxon>Viridiplantae</taxon>
        <taxon>Streptophyta</taxon>
        <taxon>Embryophyta</taxon>
        <taxon>Tracheophyta</taxon>
        <taxon>Spermatophyta</taxon>
        <taxon>Magnoliopsida</taxon>
        <taxon>eudicotyledons</taxon>
        <taxon>Gunneridae</taxon>
        <taxon>Pentapetalae</taxon>
        <taxon>asterids</taxon>
        <taxon>lamiids</taxon>
        <taxon>Solanales</taxon>
        <taxon>Solanaceae</taxon>
        <taxon>Solanoideae</taxon>
        <taxon>Solaneae</taxon>
        <taxon>Solanum</taxon>
    </lineage>
</organism>
<dbReference type="Proteomes" id="UP000824120">
    <property type="component" value="Chromosome 7"/>
</dbReference>
<feature type="compositionally biased region" description="Basic residues" evidence="1">
    <location>
        <begin position="26"/>
        <end position="39"/>
    </location>
</feature>
<feature type="compositionally biased region" description="Basic residues" evidence="1">
    <location>
        <begin position="8"/>
        <end position="17"/>
    </location>
</feature>
<gene>
    <name evidence="2" type="ORF">H5410_036736</name>
</gene>
<feature type="region of interest" description="Disordered" evidence="1">
    <location>
        <begin position="1"/>
        <end position="40"/>
    </location>
</feature>
<dbReference type="EMBL" id="JACXVP010000007">
    <property type="protein sequence ID" value="KAG5595504.1"/>
    <property type="molecule type" value="Genomic_DNA"/>
</dbReference>
<dbReference type="AlphaFoldDB" id="A0A9J5Y7E8"/>
<evidence type="ECO:0000256" key="1">
    <source>
        <dbReference type="SAM" id="MobiDB-lite"/>
    </source>
</evidence>
<protein>
    <submittedName>
        <fullName evidence="2">Uncharacterized protein</fullName>
    </submittedName>
</protein>
<keyword evidence="3" id="KW-1185">Reference proteome</keyword>
<evidence type="ECO:0000313" key="2">
    <source>
        <dbReference type="EMBL" id="KAG5595504.1"/>
    </source>
</evidence>
<evidence type="ECO:0000313" key="3">
    <source>
        <dbReference type="Proteomes" id="UP000824120"/>
    </source>
</evidence>
<sequence length="72" mass="8493">MDTTSQKRMIRLQRTKKERAEECRVHLARHRRKRIKSAKIRSSQRIAEQFHEAVPCCPMNQSTMMLKVGARG</sequence>